<keyword evidence="8" id="KW-0675">Receptor</keyword>
<evidence type="ECO:0000256" key="2">
    <source>
        <dbReference type="ARBA" id="ARBA00005314"/>
    </source>
</evidence>
<dbReference type="PROSITE" id="PS00650">
    <property type="entry name" value="G_PROTEIN_RECEP_F2_2"/>
    <property type="match status" value="1"/>
</dbReference>
<comment type="similarity">
    <text evidence="2">Belongs to the G-protein coupled receptor 2 family.</text>
</comment>
<feature type="transmembrane region" description="Helical" evidence="11">
    <location>
        <begin position="276"/>
        <end position="297"/>
    </location>
</feature>
<sequence length="532" mass="61049">MNFSSLPPGSVTASPAPPVIVDDFQMSCRFSNYGDHPPEAFDSLTCGTCFFYIFMLLDHYKNRYVTDLCEDNSGILICPIDMNMDFCTCDNRSLVYNLPEFALNSSRITPLNRLDLDPPLPFQFELIVKDCCSAARYCCRNTLVKYHHRHDDSPCPATWDGWNCFDSSDEGLVVKQCPNYIYGGTNVKTDYDRHSKKLCQSRGWDLPEKTGGMKEYTDYAGCMQNDDAEARLLAGMLTYSASVIFLVPAVFLLNWLRPIRYQPMFILHRHLLISCLLYGVFYLSTATLFVVSFAPLSSQVYQNHIFCRLLFSIQLRYLRLTNFSWMLAEAVYLFRLLHTAQHSEGETMRSYKIICWGLPGAITFVYFVVRGLNDDVGMCWIENSTVAWVEWMIFAPSLLAMGVNLLLLGLVVIILVKKLRCNPHLERIQYRKAVRGAFMLIPVFGVQQLLTIYRFSNTYYQVTDQSLNGLQGFFVSFIVCYTNRSVIECLQKWWNSHQEKSALGAECRQRMSIQESGKLILKSPPLTEHVQL</sequence>
<dbReference type="GO" id="GO:0007166">
    <property type="term" value="P:cell surface receptor signaling pathway"/>
    <property type="evidence" value="ECO:0007669"/>
    <property type="project" value="InterPro"/>
</dbReference>
<keyword evidence="7 11" id="KW-0472">Membrane</keyword>
<dbReference type="PROSITE" id="PS50261">
    <property type="entry name" value="G_PROTEIN_RECEP_F2_4"/>
    <property type="match status" value="1"/>
</dbReference>
<dbReference type="PRINTS" id="PR00249">
    <property type="entry name" value="GPCRSECRETIN"/>
</dbReference>
<feature type="domain" description="G-protein coupled receptors family 2 profile 1" evidence="12">
    <location>
        <begin position="138"/>
        <end position="226"/>
    </location>
</feature>
<dbReference type="EMBL" id="WUAV01000003">
    <property type="protein sequence ID" value="KAF1761020.1"/>
    <property type="molecule type" value="Genomic_DNA"/>
</dbReference>
<dbReference type="CTD" id="9800450"/>
<dbReference type="RefSeq" id="XP_003098190.2">
    <property type="nucleotide sequence ID" value="XM_003098142.2"/>
</dbReference>
<gene>
    <name evidence="14" type="ORF">GCK72_009273</name>
</gene>
<name>A0A6A5GZS6_CAERE</name>
<keyword evidence="9" id="KW-0325">Glycoprotein</keyword>
<evidence type="ECO:0000256" key="6">
    <source>
        <dbReference type="ARBA" id="ARBA00023040"/>
    </source>
</evidence>
<dbReference type="PANTHER" id="PTHR45620">
    <property type="entry name" value="PDF RECEPTOR-LIKE PROTEIN-RELATED"/>
    <property type="match status" value="1"/>
</dbReference>
<dbReference type="GO" id="GO:0008528">
    <property type="term" value="F:G protein-coupled peptide receptor activity"/>
    <property type="evidence" value="ECO:0007669"/>
    <property type="project" value="TreeGrafter"/>
</dbReference>
<proteinExistence type="inferred from homology"/>
<dbReference type="InterPro" id="IPR017981">
    <property type="entry name" value="GPCR_2-like_7TM"/>
</dbReference>
<dbReference type="InterPro" id="IPR000832">
    <property type="entry name" value="GPCR_2_secretin-like"/>
</dbReference>
<dbReference type="GO" id="GO:0005886">
    <property type="term" value="C:plasma membrane"/>
    <property type="evidence" value="ECO:0007669"/>
    <property type="project" value="UniProtKB-SubCell"/>
</dbReference>
<dbReference type="Gene3D" id="1.20.1070.10">
    <property type="entry name" value="Rhodopsin 7-helix transmembrane proteins"/>
    <property type="match status" value="1"/>
</dbReference>
<dbReference type="PROSITE" id="PS50227">
    <property type="entry name" value="G_PROTEIN_RECEP_F2_3"/>
    <property type="match status" value="1"/>
</dbReference>
<dbReference type="GeneID" id="9800450"/>
<evidence type="ECO:0000256" key="7">
    <source>
        <dbReference type="ARBA" id="ARBA00023136"/>
    </source>
</evidence>
<dbReference type="PROSITE" id="PS00649">
    <property type="entry name" value="G_PROTEIN_RECEP_F2_1"/>
    <property type="match status" value="1"/>
</dbReference>
<keyword evidence="3" id="KW-1003">Cell membrane</keyword>
<evidence type="ECO:0000256" key="11">
    <source>
        <dbReference type="SAM" id="Phobius"/>
    </source>
</evidence>
<evidence type="ECO:0000256" key="5">
    <source>
        <dbReference type="ARBA" id="ARBA00022989"/>
    </source>
</evidence>
<evidence type="ECO:0000313" key="15">
    <source>
        <dbReference type="Proteomes" id="UP000483820"/>
    </source>
</evidence>
<dbReference type="InterPro" id="IPR050332">
    <property type="entry name" value="GPCR_2"/>
</dbReference>
<dbReference type="Pfam" id="PF02793">
    <property type="entry name" value="HRM"/>
    <property type="match status" value="1"/>
</dbReference>
<comment type="caution">
    <text evidence="14">The sequence shown here is derived from an EMBL/GenBank/DDBJ whole genome shotgun (WGS) entry which is preliminary data.</text>
</comment>
<evidence type="ECO:0000259" key="13">
    <source>
        <dbReference type="PROSITE" id="PS50261"/>
    </source>
</evidence>
<evidence type="ECO:0000259" key="12">
    <source>
        <dbReference type="PROSITE" id="PS50227"/>
    </source>
</evidence>
<keyword evidence="5 11" id="KW-1133">Transmembrane helix</keyword>
<dbReference type="AlphaFoldDB" id="A0A6A5GZS6"/>
<dbReference type="InterPro" id="IPR001879">
    <property type="entry name" value="GPCR_2_extracellular_dom"/>
</dbReference>
<evidence type="ECO:0008006" key="16">
    <source>
        <dbReference type="Google" id="ProtNLM"/>
    </source>
</evidence>
<evidence type="ECO:0000256" key="9">
    <source>
        <dbReference type="ARBA" id="ARBA00023180"/>
    </source>
</evidence>
<keyword evidence="6" id="KW-0297">G-protein coupled receptor</keyword>
<dbReference type="InterPro" id="IPR017983">
    <property type="entry name" value="GPCR_2_secretin-like_CS"/>
</dbReference>
<dbReference type="InterPro" id="IPR036445">
    <property type="entry name" value="GPCR_2_extracell_dom_sf"/>
</dbReference>
<feature type="transmembrane region" description="Helical" evidence="11">
    <location>
        <begin position="232"/>
        <end position="256"/>
    </location>
</feature>
<feature type="transmembrane region" description="Helical" evidence="11">
    <location>
        <begin position="317"/>
        <end position="338"/>
    </location>
</feature>
<dbReference type="Pfam" id="PF00002">
    <property type="entry name" value="7tm_2"/>
    <property type="match status" value="1"/>
</dbReference>
<evidence type="ECO:0000313" key="14">
    <source>
        <dbReference type="EMBL" id="KAF1761020.1"/>
    </source>
</evidence>
<feature type="transmembrane region" description="Helical" evidence="11">
    <location>
        <begin position="350"/>
        <end position="369"/>
    </location>
</feature>
<feature type="transmembrane region" description="Helical" evidence="11">
    <location>
        <begin position="437"/>
        <end position="456"/>
    </location>
</feature>
<dbReference type="GO" id="GO:0007188">
    <property type="term" value="P:adenylate cyclase-modulating G protein-coupled receptor signaling pathway"/>
    <property type="evidence" value="ECO:0007669"/>
    <property type="project" value="TreeGrafter"/>
</dbReference>
<dbReference type="Gene3D" id="4.10.1240.10">
    <property type="entry name" value="GPCR, family 2, extracellular hormone receptor domain"/>
    <property type="match status" value="1"/>
</dbReference>
<keyword evidence="10" id="KW-0807">Transducer</keyword>
<comment type="subcellular location">
    <subcellularLocation>
        <location evidence="1">Cell membrane</location>
        <topology evidence="1">Multi-pass membrane protein</topology>
    </subcellularLocation>
</comment>
<feature type="domain" description="G-protein coupled receptors family 2 profile 2" evidence="13">
    <location>
        <begin position="231"/>
        <end position="483"/>
    </location>
</feature>
<reference evidence="14 15" key="1">
    <citation type="submission" date="2019-12" db="EMBL/GenBank/DDBJ databases">
        <title>Chromosome-level assembly of the Caenorhabditis remanei genome.</title>
        <authorList>
            <person name="Teterina A.A."/>
            <person name="Willis J.H."/>
            <person name="Phillips P.C."/>
        </authorList>
    </citation>
    <scope>NUCLEOTIDE SEQUENCE [LARGE SCALE GENOMIC DNA]</scope>
    <source>
        <strain evidence="14 15">PX506</strain>
        <tissue evidence="14">Whole organism</tissue>
    </source>
</reference>
<dbReference type="Proteomes" id="UP000483820">
    <property type="component" value="Chromosome III"/>
</dbReference>
<dbReference type="KEGG" id="crq:GCK72_009273"/>
<keyword evidence="4 11" id="KW-0812">Transmembrane</keyword>
<evidence type="ECO:0000256" key="10">
    <source>
        <dbReference type="ARBA" id="ARBA00023224"/>
    </source>
</evidence>
<feature type="transmembrane region" description="Helical" evidence="11">
    <location>
        <begin position="389"/>
        <end position="416"/>
    </location>
</feature>
<evidence type="ECO:0000256" key="4">
    <source>
        <dbReference type="ARBA" id="ARBA00022692"/>
    </source>
</evidence>
<evidence type="ECO:0000256" key="3">
    <source>
        <dbReference type="ARBA" id="ARBA00022475"/>
    </source>
</evidence>
<accession>A0A6A5GZS6</accession>
<protein>
    <recommendedName>
        <fullName evidence="16">G-protein coupled receptors family 2 profile 2 domain-containing protein</fullName>
    </recommendedName>
</protein>
<evidence type="ECO:0000256" key="8">
    <source>
        <dbReference type="ARBA" id="ARBA00023170"/>
    </source>
</evidence>
<dbReference type="SUPFAM" id="SSF81321">
    <property type="entry name" value="Family A G protein-coupled receptor-like"/>
    <property type="match status" value="1"/>
</dbReference>
<dbReference type="PANTHER" id="PTHR45620:SF42">
    <property type="entry name" value="G-PROTEIN COUPLED RECEPTOR SEB-2"/>
    <property type="match status" value="1"/>
</dbReference>
<dbReference type="SUPFAM" id="SSF111418">
    <property type="entry name" value="Hormone receptor domain"/>
    <property type="match status" value="1"/>
</dbReference>
<organism evidence="14 15">
    <name type="scientific">Caenorhabditis remanei</name>
    <name type="common">Caenorhabditis vulgaris</name>
    <dbReference type="NCBI Taxonomy" id="31234"/>
    <lineage>
        <taxon>Eukaryota</taxon>
        <taxon>Metazoa</taxon>
        <taxon>Ecdysozoa</taxon>
        <taxon>Nematoda</taxon>
        <taxon>Chromadorea</taxon>
        <taxon>Rhabditida</taxon>
        <taxon>Rhabditina</taxon>
        <taxon>Rhabditomorpha</taxon>
        <taxon>Rhabditoidea</taxon>
        <taxon>Rhabditidae</taxon>
        <taxon>Peloderinae</taxon>
        <taxon>Caenorhabditis</taxon>
    </lineage>
</organism>
<evidence type="ECO:0000256" key="1">
    <source>
        <dbReference type="ARBA" id="ARBA00004651"/>
    </source>
</evidence>
<dbReference type="SMART" id="SM00008">
    <property type="entry name" value="HormR"/>
    <property type="match status" value="1"/>
</dbReference>